<dbReference type="Pfam" id="PF09479">
    <property type="entry name" value="Flg_new"/>
    <property type="match status" value="2"/>
</dbReference>
<sequence length="629" mass="67066">MTGNNKVWRAPLAGLASLAMLATMGVAAGTANAANSVAHPAAKTVTVKFDKATNSTSYSAYAGETITDAIGGYANIPGYANVAGDNKVFGGWSLDGKTPVDFNTKLTGSVTLKPIELEEYYGAKLENLGVVKIDFEQGIAGVQTPFGKTASYAKDAKKGDAAESTEYAVYVAQGTKLSDNLLPKDVVDHHLYTNYSIDGVKGQLKGLEVADPNGDEAEVLTIKAGDQVDAKIATFDATSTDPNKDLTDFGYPVGAKSDGTPDSVLKVDVTDASKAAAPAWFTIPQDTDAYPNATTKTVSSWKISNTASNGDVTYVPGGTSAVYKVTFVVDGNTVSTQDVNSEGEQWAALPKDTPSKDGFTFAGWQPKDGKFKTALTSYLKNQGVDVSKAENVLVTTENDAINNIKIEENTTFNAVWYNKTTGIKVTFKDASYKGHQASVSKTVAGGAFLDESLAPAWTRDGYYLAGWKLTKVSGNQILTNDPKKIFTLGDLVTLDWQVGDKTADFELEAVWKQVSADAVEAALQYVDGSVKSNKLFTAKSWADYAAAYDKIYKEYETAKYQAPASGIDKATSTKIVTELKAAWEKLVFAHNTGADLYGDTTVHRLSKGGEHFYTADAAELKVLTSKLTT</sequence>
<dbReference type="InterPro" id="IPR013378">
    <property type="entry name" value="InlB-like_B-rpt"/>
</dbReference>
<dbReference type="Proteomes" id="UP000700815">
    <property type="component" value="Unassembled WGS sequence"/>
</dbReference>
<evidence type="ECO:0000313" key="3">
    <source>
        <dbReference type="Proteomes" id="UP000700815"/>
    </source>
</evidence>
<name>A0ABS6WI59_9BIFI</name>
<evidence type="ECO:0000313" key="2">
    <source>
        <dbReference type="EMBL" id="MBW3093744.1"/>
    </source>
</evidence>
<comment type="caution">
    <text evidence="2">The sequence shown here is derived from an EMBL/GenBank/DDBJ whole genome shotgun (WGS) entry which is preliminary data.</text>
</comment>
<accession>A0ABS6WI59</accession>
<evidence type="ECO:0000256" key="1">
    <source>
        <dbReference type="SAM" id="SignalP"/>
    </source>
</evidence>
<gene>
    <name evidence="2" type="ORF">KIH79_12660</name>
</gene>
<proteinExistence type="predicted"/>
<dbReference type="EMBL" id="JAHBBH010000080">
    <property type="protein sequence ID" value="MBW3093744.1"/>
    <property type="molecule type" value="Genomic_DNA"/>
</dbReference>
<keyword evidence="3" id="KW-1185">Reference proteome</keyword>
<reference evidence="2 3" key="1">
    <citation type="submission" date="2021-05" db="EMBL/GenBank/DDBJ databases">
        <title>Phylogenetic classification of ten novel species belonging to the genus Bifidobacterium comprising B. colchicus sp. nov., B. abeli sp. nov., B. bicoloris sp. nov., B. guerezis sp. nov., B. rosaliae sp. nov., B. santillanensis sp. nov., B. argentati sp. nov., B. amazzoni sp. nov., B. pluviali sp. nov., and B. pinnaculum sp. nov.</title>
        <authorList>
            <person name="Lugli G.A."/>
            <person name="Ruiz Garcia L."/>
            <person name="Margolles A."/>
            <person name="Ventura M."/>
        </authorList>
    </citation>
    <scope>NUCLEOTIDE SEQUENCE [LARGE SCALE GENOMIC DNA]</scope>
    <source>
        <strain evidence="2 3">82T10</strain>
    </source>
</reference>
<feature type="signal peptide" evidence="1">
    <location>
        <begin position="1"/>
        <end position="33"/>
    </location>
</feature>
<protein>
    <submittedName>
        <fullName evidence="2">InlB B-repeat-containing protein</fullName>
    </submittedName>
</protein>
<organism evidence="2 3">
    <name type="scientific">Bifidobacterium miconis</name>
    <dbReference type="NCBI Taxonomy" id="2834435"/>
    <lineage>
        <taxon>Bacteria</taxon>
        <taxon>Bacillati</taxon>
        <taxon>Actinomycetota</taxon>
        <taxon>Actinomycetes</taxon>
        <taxon>Bifidobacteriales</taxon>
        <taxon>Bifidobacteriaceae</taxon>
        <taxon>Bifidobacterium</taxon>
    </lineage>
</organism>
<feature type="non-terminal residue" evidence="2">
    <location>
        <position position="629"/>
    </location>
</feature>
<feature type="chain" id="PRO_5046977179" evidence="1">
    <location>
        <begin position="34"/>
        <end position="629"/>
    </location>
</feature>
<keyword evidence="1" id="KW-0732">Signal</keyword>
<dbReference type="RefSeq" id="WP_219059710.1">
    <property type="nucleotide sequence ID" value="NZ_JAHBBH010000080.1"/>
</dbReference>